<feature type="chain" id="PRO_5014974951" description="Pyrrolo-quinoline quinone" evidence="1">
    <location>
        <begin position="36"/>
        <end position="548"/>
    </location>
</feature>
<gene>
    <name evidence="2" type="ORF">CVV64_09865</name>
</gene>
<dbReference type="PANTHER" id="PTHR34512">
    <property type="entry name" value="CELL SURFACE PROTEIN"/>
    <property type="match status" value="1"/>
</dbReference>
<evidence type="ECO:0000313" key="3">
    <source>
        <dbReference type="Proteomes" id="UP000233256"/>
    </source>
</evidence>
<dbReference type="AlphaFoldDB" id="A0A2N1PPK1"/>
<dbReference type="EMBL" id="PGXC01000006">
    <property type="protein sequence ID" value="PKK90263.1"/>
    <property type="molecule type" value="Genomic_DNA"/>
</dbReference>
<organism evidence="2 3">
    <name type="scientific">Candidatus Wallbacteria bacterium HGW-Wallbacteria-1</name>
    <dbReference type="NCBI Taxonomy" id="2013854"/>
    <lineage>
        <taxon>Bacteria</taxon>
        <taxon>Candidatus Walliibacteriota</taxon>
    </lineage>
</organism>
<dbReference type="PANTHER" id="PTHR34512:SF30">
    <property type="entry name" value="OUTER MEMBRANE PROTEIN ASSEMBLY FACTOR BAMB"/>
    <property type="match status" value="1"/>
</dbReference>
<proteinExistence type="predicted"/>
<keyword evidence="1" id="KW-0732">Signal</keyword>
<dbReference type="SUPFAM" id="SSF50998">
    <property type="entry name" value="Quinoprotein alcohol dehydrogenase-like"/>
    <property type="match status" value="1"/>
</dbReference>
<dbReference type="Proteomes" id="UP000233256">
    <property type="component" value="Unassembled WGS sequence"/>
</dbReference>
<comment type="caution">
    <text evidence="2">The sequence shown here is derived from an EMBL/GenBank/DDBJ whole genome shotgun (WGS) entry which is preliminary data.</text>
</comment>
<evidence type="ECO:0008006" key="4">
    <source>
        <dbReference type="Google" id="ProtNLM"/>
    </source>
</evidence>
<dbReference type="InterPro" id="IPR011047">
    <property type="entry name" value="Quinoprotein_ADH-like_sf"/>
</dbReference>
<dbReference type="Gene3D" id="2.130.10.10">
    <property type="entry name" value="YVTN repeat-like/Quinoprotein amine dehydrogenase"/>
    <property type="match status" value="2"/>
</dbReference>
<evidence type="ECO:0000256" key="1">
    <source>
        <dbReference type="SAM" id="SignalP"/>
    </source>
</evidence>
<protein>
    <recommendedName>
        <fullName evidence="4">Pyrrolo-quinoline quinone</fullName>
    </recommendedName>
</protein>
<accession>A0A2N1PPK1</accession>
<sequence>MNQKTILWPPILKNTCSALCIGMCIAFVWPTPSTAQQNQTAVKDASGTSDIINESETSISHNEGKANWTNSTPSLLVPTYLGNDKRRFYGRGTPVNLELEGKFNLGKGQTRVRDTIKTWAGAGWTSQPSIIRDDNEVYLITGSNDHHLRKIRLRDLKEIWKYQFPDVIKGSPTVFINEKGSDENRVIILQGSRRGINSYGPAAAGKPVNSFKAISFRTGRHLWDLDVTKTASFSRDNDSSALYLGGNRFFNASENSIGYFVKVTSDTTKVKKGAPAFAIEGSVKLFNDDDIRRHGGNIVAEASPSKIGNTIYLPCGSGHIFGIDIPTRKIVWDFPTGSDMDGSAIITKSEKLICSIEKEFIVGKGGLIMLDPTRPPAESVIWFLPTENRNFASWQGGIIGSASVNDEYNGNQFPRLFATAAIDGFLYIGSQTVLSGEKAPGPDGKTIYPLPRVVARIKIGPSISTPVFTDGNMLVAAGYSGVRLFSIEYKATGSGDKDALPGDDGKFYKVSLTQKASFKTSTSFESTPVIHDGRVIISSKDGYLYVLK</sequence>
<evidence type="ECO:0000313" key="2">
    <source>
        <dbReference type="EMBL" id="PKK90263.1"/>
    </source>
</evidence>
<dbReference type="InterPro" id="IPR015943">
    <property type="entry name" value="WD40/YVTN_repeat-like_dom_sf"/>
</dbReference>
<feature type="signal peptide" evidence="1">
    <location>
        <begin position="1"/>
        <end position="35"/>
    </location>
</feature>
<name>A0A2N1PPK1_9BACT</name>
<reference evidence="2 3" key="1">
    <citation type="journal article" date="2017" name="ISME J.">
        <title>Potential for microbial H2 and metal transformations associated with novel bacteria and archaea in deep terrestrial subsurface sediments.</title>
        <authorList>
            <person name="Hernsdorf A.W."/>
            <person name="Amano Y."/>
            <person name="Miyakawa K."/>
            <person name="Ise K."/>
            <person name="Suzuki Y."/>
            <person name="Anantharaman K."/>
            <person name="Probst A."/>
            <person name="Burstein D."/>
            <person name="Thomas B.C."/>
            <person name="Banfield J.F."/>
        </authorList>
    </citation>
    <scope>NUCLEOTIDE SEQUENCE [LARGE SCALE GENOMIC DNA]</scope>
    <source>
        <strain evidence="2">HGW-Wallbacteria-1</strain>
    </source>
</reference>